<dbReference type="PANTHER" id="PTHR38478">
    <property type="entry name" value="PEPTIDASE M1A AND M12B"/>
    <property type="match status" value="1"/>
</dbReference>
<dbReference type="Pfam" id="PF16313">
    <property type="entry name" value="DUF4953"/>
    <property type="match status" value="1"/>
</dbReference>
<proteinExistence type="predicted"/>
<feature type="signal peptide" evidence="1">
    <location>
        <begin position="1"/>
        <end position="27"/>
    </location>
</feature>
<keyword evidence="1" id="KW-0732">Signal</keyword>
<feature type="domain" description="EcxA zinc-binding" evidence="2">
    <location>
        <begin position="426"/>
        <end position="732"/>
    </location>
</feature>
<protein>
    <recommendedName>
        <fullName evidence="7">DUF5117 domain-containing protein</fullName>
    </recommendedName>
</protein>
<comment type="caution">
    <text evidence="5">The sequence shown here is derived from an EMBL/GenBank/DDBJ whole genome shotgun (WGS) entry which is preliminary data.</text>
</comment>
<dbReference type="AlphaFoldDB" id="A0A366LCA3"/>
<evidence type="ECO:0008006" key="7">
    <source>
        <dbReference type="Google" id="ProtNLM"/>
    </source>
</evidence>
<reference evidence="5 6" key="1">
    <citation type="submission" date="2018-07" db="EMBL/GenBank/DDBJ databases">
        <title>A draft genome of a endophytic bacteria, a new species of Pedobacter.</title>
        <authorList>
            <person name="Zhang Z.D."/>
            <person name="Chen Z.J."/>
        </authorList>
    </citation>
    <scope>NUCLEOTIDE SEQUENCE [LARGE SCALE GENOMIC DNA]</scope>
    <source>
        <strain evidence="5 6">RS10</strain>
    </source>
</reference>
<dbReference type="Proteomes" id="UP000252081">
    <property type="component" value="Unassembled WGS sequence"/>
</dbReference>
<dbReference type="EMBL" id="QNQU01000002">
    <property type="protein sequence ID" value="RBQ11410.1"/>
    <property type="molecule type" value="Genomic_DNA"/>
</dbReference>
<accession>A0A366LCA3</accession>
<organism evidence="5 6">
    <name type="scientific">Pedobacter miscanthi</name>
    <dbReference type="NCBI Taxonomy" id="2259170"/>
    <lineage>
        <taxon>Bacteria</taxon>
        <taxon>Pseudomonadati</taxon>
        <taxon>Bacteroidota</taxon>
        <taxon>Sphingobacteriia</taxon>
        <taxon>Sphingobacteriales</taxon>
        <taxon>Sphingobacteriaceae</taxon>
        <taxon>Pedobacter</taxon>
    </lineage>
</organism>
<dbReference type="Pfam" id="PF17162">
    <property type="entry name" value="DUF5118"/>
    <property type="match status" value="1"/>
</dbReference>
<evidence type="ECO:0000256" key="1">
    <source>
        <dbReference type="SAM" id="SignalP"/>
    </source>
</evidence>
<dbReference type="RefSeq" id="WP_113947324.1">
    <property type="nucleotide sequence ID" value="NZ_QNQU01000002.1"/>
</dbReference>
<name>A0A366LCA3_9SPHI</name>
<feature type="domain" description="DUF5118" evidence="4">
    <location>
        <begin position="43"/>
        <end position="87"/>
    </location>
</feature>
<dbReference type="InterPro" id="IPR033413">
    <property type="entry name" value="DUF5117"/>
</dbReference>
<dbReference type="Pfam" id="PF17148">
    <property type="entry name" value="DUF5117"/>
    <property type="match status" value="1"/>
</dbReference>
<feature type="domain" description="DUF5117" evidence="3">
    <location>
        <begin position="105"/>
        <end position="295"/>
    </location>
</feature>
<dbReference type="OrthoDB" id="9776599at2"/>
<gene>
    <name evidence="5" type="ORF">DRW42_02800</name>
</gene>
<feature type="chain" id="PRO_5016984095" description="DUF5117 domain-containing protein" evidence="1">
    <location>
        <begin position="28"/>
        <end position="824"/>
    </location>
</feature>
<sequence length="824" mass="92310">MKKTNCRLYFKVFSTLIALYFSISASAQVKDSTANSAGARMRAYKALITSKAKTYNSFVRMHQVDDKYYLEIPDSLLGREILTVNRLGRAAADFRSADNPFGYSGDLIGENLFHFEKSAGNKLFVKMKSYKERATDTTFNGMKRSLERNNSESLLQSFTIKATNDSTHTTVIELTEYLNQDNLLFGFAQQVKMISGLGMMLNDRSYIESVKGYPDNLFIRMVRTYNKPVSKGSATLAPFTFEINSSMILLPKQLMATRTADKRVPFQQVDYIDFDQNPLGVVNLGYIYRWRMEPSNPADYNGGKLSKPKTPIRMYLDAQIPKKWLPYIAEGLLSWNKAFEKAGYQDAIEVVMPDADSSQVYLENAHLSGVIFKPGTGESWGNIVRDPRTGEILQAQLNFYLQDLNKLYNQYLIQAGALDPQSRRPTFTTELMGRLLAAYMSQQMANALGLKANSGASAAVRISDIRNNNWLNNHAFNGSITDQALINYVAQPQDAIDPKNLLARVSESDLWTINWGYRLLPSPEAKALNKQIIDRSNKGLQMYSGEAVAGINRTTLDPRIQSGDLSNDAVQAGKSGIANLKKVVPNLLSWTITPGQGYQPAGDVYKQLIAQYNQYLRYAANQIGGVYIDIKNSDQKGEVFTFTSLAKQQEALRFIQQEAFKTPQWLNSPKLYARTETDFDLVGKVQKELLGDLLDAKTLSKLVTAESSGEKGYSPSAYLSDLSNGIFSELAQHSAFDNNRRELQKVYVNKLIVLVQAMAKSDSDLSSVMRMHATFLMKRIKTASGSYKGIGASHLTDLYERLYIGLHNPAQPERSNTNPFSTVR</sequence>
<evidence type="ECO:0000313" key="6">
    <source>
        <dbReference type="Proteomes" id="UP000252081"/>
    </source>
</evidence>
<evidence type="ECO:0000313" key="5">
    <source>
        <dbReference type="EMBL" id="RBQ11410.1"/>
    </source>
</evidence>
<dbReference type="InterPro" id="IPR032534">
    <property type="entry name" value="EcxA_zinc-bd"/>
</dbReference>
<evidence type="ECO:0000259" key="2">
    <source>
        <dbReference type="Pfam" id="PF16313"/>
    </source>
</evidence>
<keyword evidence="6" id="KW-1185">Reference proteome</keyword>
<evidence type="ECO:0000259" key="4">
    <source>
        <dbReference type="Pfam" id="PF17162"/>
    </source>
</evidence>
<evidence type="ECO:0000259" key="3">
    <source>
        <dbReference type="Pfam" id="PF17148"/>
    </source>
</evidence>
<dbReference type="InterPro" id="IPR033428">
    <property type="entry name" value="DUF5118"/>
</dbReference>
<dbReference type="PANTHER" id="PTHR38478:SF1">
    <property type="entry name" value="ZINC DEPENDENT METALLOPROTEASE DOMAIN LIPOPROTEIN"/>
    <property type="match status" value="1"/>
</dbReference>